<sequence length="55" mass="6122">MFQLQHECTGIAHNQGDLYISSGTALYKFTLSGQLVCRLYKDTSADDTDYQKAAC</sequence>
<evidence type="ECO:0000313" key="1">
    <source>
        <dbReference type="EMBL" id="KAH3895081.1"/>
    </source>
</evidence>
<dbReference type="Proteomes" id="UP000828390">
    <property type="component" value="Unassembled WGS sequence"/>
</dbReference>
<reference evidence="1" key="2">
    <citation type="submission" date="2020-11" db="EMBL/GenBank/DDBJ databases">
        <authorList>
            <person name="McCartney M.A."/>
            <person name="Auch B."/>
            <person name="Kono T."/>
            <person name="Mallez S."/>
            <person name="Becker A."/>
            <person name="Gohl D.M."/>
            <person name="Silverstein K.A.T."/>
            <person name="Koren S."/>
            <person name="Bechman K.B."/>
            <person name="Herman A."/>
            <person name="Abrahante J.E."/>
            <person name="Garbe J."/>
        </authorList>
    </citation>
    <scope>NUCLEOTIDE SEQUENCE</scope>
    <source>
        <strain evidence="1">Duluth1</strain>
        <tissue evidence="1">Whole animal</tissue>
    </source>
</reference>
<keyword evidence="2" id="KW-1185">Reference proteome</keyword>
<organism evidence="1 2">
    <name type="scientific">Dreissena polymorpha</name>
    <name type="common">Zebra mussel</name>
    <name type="synonym">Mytilus polymorpha</name>
    <dbReference type="NCBI Taxonomy" id="45954"/>
    <lineage>
        <taxon>Eukaryota</taxon>
        <taxon>Metazoa</taxon>
        <taxon>Spiralia</taxon>
        <taxon>Lophotrochozoa</taxon>
        <taxon>Mollusca</taxon>
        <taxon>Bivalvia</taxon>
        <taxon>Autobranchia</taxon>
        <taxon>Heteroconchia</taxon>
        <taxon>Euheterodonta</taxon>
        <taxon>Imparidentia</taxon>
        <taxon>Neoheterodontei</taxon>
        <taxon>Myida</taxon>
        <taxon>Dreissenoidea</taxon>
        <taxon>Dreissenidae</taxon>
        <taxon>Dreissena</taxon>
    </lineage>
</organism>
<accession>A0A9D4S810</accession>
<name>A0A9D4S810_DREPO</name>
<dbReference type="EMBL" id="JAIWYP010000001">
    <property type="protein sequence ID" value="KAH3895081.1"/>
    <property type="molecule type" value="Genomic_DNA"/>
</dbReference>
<protein>
    <submittedName>
        <fullName evidence="1">Uncharacterized protein</fullName>
    </submittedName>
</protein>
<gene>
    <name evidence="1" type="ORF">DPMN_019241</name>
</gene>
<comment type="caution">
    <text evidence="1">The sequence shown here is derived from an EMBL/GenBank/DDBJ whole genome shotgun (WGS) entry which is preliminary data.</text>
</comment>
<evidence type="ECO:0000313" key="2">
    <source>
        <dbReference type="Proteomes" id="UP000828390"/>
    </source>
</evidence>
<reference evidence="1" key="1">
    <citation type="journal article" date="2019" name="bioRxiv">
        <title>The Genome of the Zebra Mussel, Dreissena polymorpha: A Resource for Invasive Species Research.</title>
        <authorList>
            <person name="McCartney M.A."/>
            <person name="Auch B."/>
            <person name="Kono T."/>
            <person name="Mallez S."/>
            <person name="Zhang Y."/>
            <person name="Obille A."/>
            <person name="Becker A."/>
            <person name="Abrahante J.E."/>
            <person name="Garbe J."/>
            <person name="Badalamenti J.P."/>
            <person name="Herman A."/>
            <person name="Mangelson H."/>
            <person name="Liachko I."/>
            <person name="Sullivan S."/>
            <person name="Sone E.D."/>
            <person name="Koren S."/>
            <person name="Silverstein K.A.T."/>
            <person name="Beckman K.B."/>
            <person name="Gohl D.M."/>
        </authorList>
    </citation>
    <scope>NUCLEOTIDE SEQUENCE</scope>
    <source>
        <strain evidence="1">Duluth1</strain>
        <tissue evidence="1">Whole animal</tissue>
    </source>
</reference>
<proteinExistence type="predicted"/>
<dbReference type="AlphaFoldDB" id="A0A9D4S810"/>